<keyword evidence="4" id="KW-0285">Flavoprotein</keyword>
<evidence type="ECO:0000256" key="5">
    <source>
        <dbReference type="ARBA" id="ARBA00022643"/>
    </source>
</evidence>
<dbReference type="InterPro" id="IPR013785">
    <property type="entry name" value="Aldolase_TIM"/>
</dbReference>
<keyword evidence="9" id="KW-0411">Iron-sulfur</keyword>
<dbReference type="PANTHER" id="PTHR42917:SF2">
    <property type="entry name" value="2,4-DIENOYL-COA REDUCTASE [(2E)-ENOYL-COA-PRODUCING]"/>
    <property type="match status" value="1"/>
</dbReference>
<dbReference type="InterPro" id="IPR023753">
    <property type="entry name" value="FAD/NAD-binding_dom"/>
</dbReference>
<organism evidence="12 13">
    <name type="scientific">Candidatus Allofournierella pullicola</name>
    <dbReference type="NCBI Taxonomy" id="2838596"/>
    <lineage>
        <taxon>Bacteria</taxon>
        <taxon>Bacillati</taxon>
        <taxon>Bacillota</taxon>
        <taxon>Clostridia</taxon>
        <taxon>Eubacteriales</taxon>
        <taxon>Oscillospiraceae</taxon>
        <taxon>Allofournierella</taxon>
    </lineage>
</organism>
<protein>
    <submittedName>
        <fullName evidence="12">FAD-dependent oxidoreductase</fullName>
    </submittedName>
</protein>
<dbReference type="GO" id="GO:0046872">
    <property type="term" value="F:metal ion binding"/>
    <property type="evidence" value="ECO:0007669"/>
    <property type="project" value="UniProtKB-KW"/>
</dbReference>
<evidence type="ECO:0000256" key="7">
    <source>
        <dbReference type="ARBA" id="ARBA00023002"/>
    </source>
</evidence>
<evidence type="ECO:0000256" key="9">
    <source>
        <dbReference type="ARBA" id="ARBA00023014"/>
    </source>
</evidence>
<dbReference type="Gene3D" id="3.40.50.720">
    <property type="entry name" value="NAD(P)-binding Rossmann-like Domain"/>
    <property type="match status" value="1"/>
</dbReference>
<evidence type="ECO:0000259" key="11">
    <source>
        <dbReference type="Pfam" id="PF07992"/>
    </source>
</evidence>
<dbReference type="PANTHER" id="PTHR42917">
    <property type="entry name" value="2,4-DIENOYL-COA REDUCTASE"/>
    <property type="match status" value="1"/>
</dbReference>
<gene>
    <name evidence="12" type="ORF">H9865_10245</name>
</gene>
<comment type="similarity">
    <text evidence="3">In the N-terminal section; belongs to the NADH:flavin oxidoreductase/NADH oxidase family.</text>
</comment>
<dbReference type="EMBL" id="DXFW01000035">
    <property type="protein sequence ID" value="HIX06454.1"/>
    <property type="molecule type" value="Genomic_DNA"/>
</dbReference>
<name>A0A9D1V5L6_9FIRM</name>
<reference evidence="12" key="1">
    <citation type="journal article" date="2021" name="PeerJ">
        <title>Extensive microbial diversity within the chicken gut microbiome revealed by metagenomics and culture.</title>
        <authorList>
            <person name="Gilroy R."/>
            <person name="Ravi A."/>
            <person name="Getino M."/>
            <person name="Pursley I."/>
            <person name="Horton D.L."/>
            <person name="Alikhan N.F."/>
            <person name="Baker D."/>
            <person name="Gharbi K."/>
            <person name="Hall N."/>
            <person name="Watson M."/>
            <person name="Adriaenssens E.M."/>
            <person name="Foster-Nyarko E."/>
            <person name="Jarju S."/>
            <person name="Secka A."/>
            <person name="Antonio M."/>
            <person name="Oren A."/>
            <person name="Chaudhuri R.R."/>
            <person name="La Ragione R."/>
            <person name="Hildebrand F."/>
            <person name="Pallen M.J."/>
        </authorList>
    </citation>
    <scope>NUCLEOTIDE SEQUENCE</scope>
    <source>
        <strain evidence="12">2239</strain>
    </source>
</reference>
<dbReference type="AlphaFoldDB" id="A0A9D1V5L6"/>
<dbReference type="InterPro" id="IPR051793">
    <property type="entry name" value="NADH:flavin_oxidoreductase"/>
</dbReference>
<dbReference type="SUPFAM" id="SSF51905">
    <property type="entry name" value="FAD/NAD(P)-binding domain"/>
    <property type="match status" value="1"/>
</dbReference>
<dbReference type="Pfam" id="PF07992">
    <property type="entry name" value="Pyr_redox_2"/>
    <property type="match status" value="1"/>
</dbReference>
<comment type="caution">
    <text evidence="12">The sequence shown here is derived from an EMBL/GenBank/DDBJ whole genome shotgun (WGS) entry which is preliminary data.</text>
</comment>
<dbReference type="SUPFAM" id="SSF51395">
    <property type="entry name" value="FMN-linked oxidoreductases"/>
    <property type="match status" value="1"/>
</dbReference>
<sequence>MNERYEALFTPWKIGNVEIKNRIVLCPMGGTSLFGWMEPNHFDKEAANFFLERAKSDVGLIIPGIAPIRDTLGGRWLYQNKKMFRQLKDYMEEIHATGAKLFVQLTAGMGRSWGISDEVMILHKNPVLKVLAKPILDTDYQLASPSPLPSRWAEGVTCPQMTVAQIEEIVEAFAKTAVLCKEAGVDGVEVHAVHEGYLLDQFALKYTNHRTDNYGGSFENRYRFAVDIVKAIKAACGADYPVSIRYSAVSKVKDFCYGALPGEEYDEIGRDLEEGRVAAKYLQDAGYDMLDADNGTYDSWYWAHPPMYMPLNCNLEDVAAIREAVDIPVVCAGRMEPDAAARAIEAGRIDAMGVARQFLADGEWVTKLLEDRLEDVRPCICCHNGCFNLSHFKGHANAQSLPDTRGMARCALDPRTMQTRKYHIEPAARPKNIAVIGGGIGGMETALVCAKRGHSVTLYEKSGQLGGVFNAAAAPSFKEKDRQLLAWYARELTKYPNLTIRLNTEVHDPAALDADEVVVATGAKPVQLPVPGADKAVEAVDYLLGRKPVGQKVVIVGGGLTGCEIAYDLYLQGREPVIVEMKNDLIAVAGVCLANASYLRDFFRTNKVPVYLESTVAEIREDGVTITGKNGKKQDIGADSVILSAGYRPAPAAAKGRHVHIVGDAAKVGNLRTVIWQAWDVAMKL</sequence>
<dbReference type="GO" id="GO:0051536">
    <property type="term" value="F:iron-sulfur cluster binding"/>
    <property type="evidence" value="ECO:0007669"/>
    <property type="project" value="UniProtKB-KW"/>
</dbReference>
<reference evidence="12" key="2">
    <citation type="submission" date="2021-04" db="EMBL/GenBank/DDBJ databases">
        <authorList>
            <person name="Gilroy R."/>
        </authorList>
    </citation>
    <scope>NUCLEOTIDE SEQUENCE</scope>
    <source>
        <strain evidence="12">2239</strain>
    </source>
</reference>
<evidence type="ECO:0000256" key="2">
    <source>
        <dbReference type="ARBA" id="ARBA00001966"/>
    </source>
</evidence>
<evidence type="ECO:0000259" key="10">
    <source>
        <dbReference type="Pfam" id="PF00724"/>
    </source>
</evidence>
<feature type="domain" description="NADH:flavin oxidoreductase/NADH oxidase N-terminal" evidence="10">
    <location>
        <begin position="8"/>
        <end position="372"/>
    </location>
</feature>
<keyword evidence="7" id="KW-0560">Oxidoreductase</keyword>
<keyword evidence="5" id="KW-0288">FMN</keyword>
<keyword evidence="6" id="KW-0479">Metal-binding</keyword>
<evidence type="ECO:0000256" key="1">
    <source>
        <dbReference type="ARBA" id="ARBA00001917"/>
    </source>
</evidence>
<accession>A0A9D1V5L6</accession>
<feature type="domain" description="FAD/NAD(P)-binding" evidence="11">
    <location>
        <begin position="432"/>
        <end position="655"/>
    </location>
</feature>
<dbReference type="Gene3D" id="3.50.50.60">
    <property type="entry name" value="FAD/NAD(P)-binding domain"/>
    <property type="match status" value="1"/>
</dbReference>
<dbReference type="Pfam" id="PF00724">
    <property type="entry name" value="Oxidored_FMN"/>
    <property type="match status" value="1"/>
</dbReference>
<evidence type="ECO:0000256" key="3">
    <source>
        <dbReference type="ARBA" id="ARBA00011048"/>
    </source>
</evidence>
<evidence type="ECO:0000256" key="4">
    <source>
        <dbReference type="ARBA" id="ARBA00022630"/>
    </source>
</evidence>
<dbReference type="InterPro" id="IPR036188">
    <property type="entry name" value="FAD/NAD-bd_sf"/>
</dbReference>
<comment type="cofactor">
    <cofactor evidence="2">
        <name>[4Fe-4S] cluster</name>
        <dbReference type="ChEBI" id="CHEBI:49883"/>
    </cofactor>
</comment>
<evidence type="ECO:0000256" key="6">
    <source>
        <dbReference type="ARBA" id="ARBA00022723"/>
    </source>
</evidence>
<comment type="cofactor">
    <cofactor evidence="1">
        <name>FMN</name>
        <dbReference type="ChEBI" id="CHEBI:58210"/>
    </cofactor>
</comment>
<dbReference type="Proteomes" id="UP000824193">
    <property type="component" value="Unassembled WGS sequence"/>
</dbReference>
<evidence type="ECO:0000313" key="12">
    <source>
        <dbReference type="EMBL" id="HIX06454.1"/>
    </source>
</evidence>
<keyword evidence="8" id="KW-0408">Iron</keyword>
<proteinExistence type="inferred from homology"/>
<dbReference type="GO" id="GO:0010181">
    <property type="term" value="F:FMN binding"/>
    <property type="evidence" value="ECO:0007669"/>
    <property type="project" value="InterPro"/>
</dbReference>
<dbReference type="PRINTS" id="PR00368">
    <property type="entry name" value="FADPNR"/>
</dbReference>
<dbReference type="GO" id="GO:0016491">
    <property type="term" value="F:oxidoreductase activity"/>
    <property type="evidence" value="ECO:0007669"/>
    <property type="project" value="UniProtKB-KW"/>
</dbReference>
<evidence type="ECO:0000256" key="8">
    <source>
        <dbReference type="ARBA" id="ARBA00023004"/>
    </source>
</evidence>
<dbReference type="Gene3D" id="3.20.20.70">
    <property type="entry name" value="Aldolase class I"/>
    <property type="match status" value="1"/>
</dbReference>
<dbReference type="InterPro" id="IPR001155">
    <property type="entry name" value="OxRdtase_FMN_N"/>
</dbReference>
<evidence type="ECO:0000313" key="13">
    <source>
        <dbReference type="Proteomes" id="UP000824193"/>
    </source>
</evidence>